<dbReference type="EMBL" id="QGMJ01000181">
    <property type="protein sequence ID" value="TVY40387.1"/>
    <property type="molecule type" value="Genomic_DNA"/>
</dbReference>
<evidence type="ECO:0000259" key="1">
    <source>
        <dbReference type="Pfam" id="PF14737"/>
    </source>
</evidence>
<evidence type="ECO:0000313" key="3">
    <source>
        <dbReference type="Proteomes" id="UP000462212"/>
    </source>
</evidence>
<gene>
    <name evidence="2" type="ORF">LSUB1_G002857</name>
</gene>
<protein>
    <recommendedName>
        <fullName evidence="1">DUF4470 domain-containing protein</fullName>
    </recommendedName>
</protein>
<organism evidence="2 3">
    <name type="scientific">Lachnellula subtilissima</name>
    <dbReference type="NCBI Taxonomy" id="602034"/>
    <lineage>
        <taxon>Eukaryota</taxon>
        <taxon>Fungi</taxon>
        <taxon>Dikarya</taxon>
        <taxon>Ascomycota</taxon>
        <taxon>Pezizomycotina</taxon>
        <taxon>Leotiomycetes</taxon>
        <taxon>Helotiales</taxon>
        <taxon>Lachnaceae</taxon>
        <taxon>Lachnellula</taxon>
    </lineage>
</organism>
<dbReference type="Pfam" id="PF14737">
    <property type="entry name" value="DUF4470"/>
    <property type="match status" value="1"/>
</dbReference>
<sequence length="469" mass="53494">MYILNCKQNEGDSLPKDLRLLFAASGDIRNVVTTLAELPSSFSGKCDVVINDMDPDIVARNTILLLIALHYEPEQAGMMMIHLWYSALISAEMLKSLRDNILPLIEDVRTKIKDKPPTSLQSKKWTYGSRSLRLVLKKSEWCLLPSYFQVPSSLSATKAQEIRISTTLAPSRKDYVDRALYSRPPAWRVCMMKFRQNGILLPFGLPRDEFNTPNPTFYQADDFWPMMDSANPVQGWPVKDWVNKAPAKKDIYGSLFIYIRKVLLRFCQRITELDVQFQLLQVNALKLPETIKICGVGKHSFDRIEVSNITDMAYLGPHQTLITFGPLLKIKLQNTHATLLTLFLNATHEMRMTQPAETSLESQVNQLAQYMKPSAEMLRNASGFSAEIIKTQEALGFFCDYDALFELFMKHYGFKNAASLSGLEMKGENTIQDNWPLRLRKGATQEEFELLVASGHTGSERYVEWRVAR</sequence>
<dbReference type="AlphaFoldDB" id="A0A8H8RRB8"/>
<reference evidence="2 3" key="1">
    <citation type="submission" date="2018-05" db="EMBL/GenBank/DDBJ databases">
        <title>Genome sequencing and assembly of the regulated plant pathogen Lachnellula willkommii and related sister species for the development of diagnostic species identification markers.</title>
        <authorList>
            <person name="Giroux E."/>
            <person name="Bilodeau G."/>
        </authorList>
    </citation>
    <scope>NUCLEOTIDE SEQUENCE [LARGE SCALE GENOMIC DNA]</scope>
    <source>
        <strain evidence="2 3">CBS 197.66</strain>
    </source>
</reference>
<dbReference type="Proteomes" id="UP000462212">
    <property type="component" value="Unassembled WGS sequence"/>
</dbReference>
<comment type="caution">
    <text evidence="2">The sequence shown here is derived from an EMBL/GenBank/DDBJ whole genome shotgun (WGS) entry which is preliminary data.</text>
</comment>
<dbReference type="InterPro" id="IPR027974">
    <property type="entry name" value="DUF4470"/>
</dbReference>
<accession>A0A8H8RRB8</accession>
<keyword evidence="3" id="KW-1185">Reference proteome</keyword>
<proteinExistence type="predicted"/>
<feature type="domain" description="DUF4470" evidence="1">
    <location>
        <begin position="5"/>
        <end position="89"/>
    </location>
</feature>
<evidence type="ECO:0000313" key="2">
    <source>
        <dbReference type="EMBL" id="TVY40387.1"/>
    </source>
</evidence>
<dbReference type="OrthoDB" id="5282002at2759"/>
<name>A0A8H8RRB8_9HELO</name>